<name>A0ABM4CVE9_HYDVU</name>
<proteinExistence type="predicted"/>
<gene>
    <name evidence="3" type="primary">LOC100205890</name>
</gene>
<evidence type="ECO:0000313" key="2">
    <source>
        <dbReference type="Proteomes" id="UP001652625"/>
    </source>
</evidence>
<dbReference type="Pfam" id="PF15275">
    <property type="entry name" value="PEHE"/>
    <property type="match status" value="1"/>
</dbReference>
<dbReference type="GeneID" id="100205890"/>
<dbReference type="RefSeq" id="XP_065665912.1">
    <property type="nucleotide sequence ID" value="XM_065809840.1"/>
</dbReference>
<sequence>MAHELGNHKKLTETNSSSKNYQEITNNIVEFYIAINTIYHSNHSINKKSFVWSDCFNIAEIYFIIIKLMLEMSVPVYSQATTSAVNVSINKKKNTDSIRNVETIKSSHVNSSELIFDSGLVSRADATQNNVSEVQRPPQPIANPNDVLFSHIKNYQEKVQSKFIELNSNISSLYDRVRKLQMRNISSHVACEIKNTKMQCSDSEKSVLKFNNFENTKTEKLERLFDLASYLDDEATDEEFILESNVCSSEKKGKRKLVSVPPSPEELYRWRCKQVKLGSQCSWLNLKIPLLDEKIDILNKTHIKLKQKRLSVNQNTGKNVPNDLFNYEGSRRTLPVNSHYKHSYVKKDTGSYSDTAVQCHNSENLVPCHLCESFLVQSQNKVNLNAVQLDHSYHSILSLPADICLSYKLEETMRMQKLNTKVKISKAIKKKKKFKLKNIPKLNVEVPVEKAKIQRRPALKLKNEPKIDNLVSDDSRKLTTTHELSRPNRIRQVRKISDCLNYDSSKPSTPTSECSPLSQSSIIIKQKKKPSLSVDYDINNIIIPYSIAASTRLERIQYKEIPTPGWRNINEFQEDDENNEDVELTDDELYEERHDRCEALEQKRYTNFVQVGRRNRSNRISEGFSEPPSPLHTVEDYFKSNLNTPVDSPCSGSTSLTRISQISNLTPVPESERDDSWKIRQFPLSDLECMQLDTSDCGKSWFRYPSLSDSFRFSPRCSPLSSRHTASPLNSPVNQNPDKNWTVKLISDAQKAVEYEEKVHKGIVLKLAKK</sequence>
<dbReference type="Proteomes" id="UP001652625">
    <property type="component" value="Chromosome 11"/>
</dbReference>
<dbReference type="SMART" id="SM01300">
    <property type="entry name" value="PEHE"/>
    <property type="match status" value="1"/>
</dbReference>
<dbReference type="InterPro" id="IPR029332">
    <property type="entry name" value="PEHE_dom"/>
</dbReference>
<dbReference type="PANTHER" id="PTHR22443">
    <property type="entry name" value="NON-SPECIFIC LETHAL 1, ISOFORM M"/>
    <property type="match status" value="1"/>
</dbReference>
<protein>
    <submittedName>
        <fullName evidence="3">KAT8 regulatory NSL complex subunit 1-like protein isoform X2</fullName>
    </submittedName>
</protein>
<accession>A0ABM4CVE9</accession>
<evidence type="ECO:0000313" key="3">
    <source>
        <dbReference type="RefSeq" id="XP_065665912.1"/>
    </source>
</evidence>
<dbReference type="InterPro" id="IPR026180">
    <property type="entry name" value="NSL1"/>
</dbReference>
<dbReference type="PROSITE" id="PS52052">
    <property type="entry name" value="PEHE"/>
    <property type="match status" value="1"/>
</dbReference>
<feature type="domain" description="PEHE" evidence="1">
    <location>
        <begin position="560"/>
        <end position="677"/>
    </location>
</feature>
<dbReference type="PANTHER" id="PTHR22443:SF18">
    <property type="entry name" value="NON-SPECIFIC LETHAL 1, ISOFORM M"/>
    <property type="match status" value="1"/>
</dbReference>
<keyword evidence="2" id="KW-1185">Reference proteome</keyword>
<evidence type="ECO:0000259" key="1">
    <source>
        <dbReference type="PROSITE" id="PS52052"/>
    </source>
</evidence>
<reference evidence="3" key="1">
    <citation type="submission" date="2025-08" db="UniProtKB">
        <authorList>
            <consortium name="RefSeq"/>
        </authorList>
    </citation>
    <scope>IDENTIFICATION</scope>
</reference>
<organism evidence="2 3">
    <name type="scientific">Hydra vulgaris</name>
    <name type="common">Hydra</name>
    <name type="synonym">Hydra attenuata</name>
    <dbReference type="NCBI Taxonomy" id="6087"/>
    <lineage>
        <taxon>Eukaryota</taxon>
        <taxon>Metazoa</taxon>
        <taxon>Cnidaria</taxon>
        <taxon>Hydrozoa</taxon>
        <taxon>Hydroidolina</taxon>
        <taxon>Anthoathecata</taxon>
        <taxon>Aplanulata</taxon>
        <taxon>Hydridae</taxon>
        <taxon>Hydra</taxon>
    </lineage>
</organism>